<evidence type="ECO:0000256" key="3">
    <source>
        <dbReference type="ARBA" id="ARBA00022722"/>
    </source>
</evidence>
<dbReference type="Pfam" id="PF17921">
    <property type="entry name" value="Integrase_H2C2"/>
    <property type="match status" value="1"/>
</dbReference>
<protein>
    <recommendedName>
        <fullName evidence="7">Integrase catalytic domain-containing protein</fullName>
    </recommendedName>
</protein>
<evidence type="ECO:0000256" key="1">
    <source>
        <dbReference type="ARBA" id="ARBA00022679"/>
    </source>
</evidence>
<dbReference type="GO" id="GO:0004519">
    <property type="term" value="F:endonuclease activity"/>
    <property type="evidence" value="ECO:0007669"/>
    <property type="project" value="UniProtKB-KW"/>
</dbReference>
<name>A0AAD4V394_PRUDU</name>
<evidence type="ECO:0000256" key="5">
    <source>
        <dbReference type="ARBA" id="ARBA00022801"/>
    </source>
</evidence>
<dbReference type="GO" id="GO:0016787">
    <property type="term" value="F:hydrolase activity"/>
    <property type="evidence" value="ECO:0007669"/>
    <property type="project" value="UniProtKB-KW"/>
</dbReference>
<dbReference type="Proteomes" id="UP001054821">
    <property type="component" value="Chromosome 7"/>
</dbReference>
<dbReference type="GO" id="GO:0003964">
    <property type="term" value="F:RNA-directed DNA polymerase activity"/>
    <property type="evidence" value="ECO:0007669"/>
    <property type="project" value="UniProtKB-KW"/>
</dbReference>
<dbReference type="PANTHER" id="PTHR37984:SF5">
    <property type="entry name" value="PROTEIN NYNRIN-LIKE"/>
    <property type="match status" value="1"/>
</dbReference>
<evidence type="ECO:0000313" key="8">
    <source>
        <dbReference type="EMBL" id="KAI5317675.1"/>
    </source>
</evidence>
<evidence type="ECO:0000259" key="7">
    <source>
        <dbReference type="PROSITE" id="PS50994"/>
    </source>
</evidence>
<accession>A0AAD4V394</accession>
<comment type="caution">
    <text evidence="8">The sequence shown here is derived from an EMBL/GenBank/DDBJ whole genome shotgun (WGS) entry which is preliminary data.</text>
</comment>
<dbReference type="Gene3D" id="1.10.340.70">
    <property type="match status" value="1"/>
</dbReference>
<dbReference type="EMBL" id="JAJFAZ020000007">
    <property type="protein sequence ID" value="KAI5317675.1"/>
    <property type="molecule type" value="Genomic_DNA"/>
</dbReference>
<dbReference type="InterPro" id="IPR001584">
    <property type="entry name" value="Integrase_cat-core"/>
</dbReference>
<dbReference type="Gene3D" id="3.30.420.10">
    <property type="entry name" value="Ribonuclease H-like superfamily/Ribonuclease H"/>
    <property type="match status" value="1"/>
</dbReference>
<dbReference type="InterPro" id="IPR050951">
    <property type="entry name" value="Retrovirus_Pol_polyprotein"/>
</dbReference>
<sequence>MCDASDYAVRAVLGQRKDKLPHVIYYASRTLNDAQFNYATTERELLAVVFALEKFRSYLVGAKIIVYTDHAALKYLLSKKDAKPRLIRWVLVLQEFDLEIQDKKGSENVVADHLSRLIIPAATEADSLPLSESFPDEQLFAVKIDTPWFADIVNYLAKDQIIRRCIPEAEQESVLKFAHHYACGGHFGQKRTAEKILHSGIFWTSFFRDSQNWCKACDRCHRVGNQSRRNEMPRQSILIVELFDVWGIDFMGPFPSSNGHQYILVAVEYVSNWVEAIAAQTNQGSVVLKFLQGVIFPRFGIPRVILSDGGKHFINKPFANLLAKYGINHRVATLYHPQTSGQVEVSNREIKRILEKTVSSTRKDWSFKLNDALWAYRTAYKTPIGMSPFRLVYGKACHLPMELEHKAYWAIKELNFAYDSAGEKWKLQLNELEEIRQGAYDSSRIYKERTKAFHDSQILRKEFQPGQKVLLFSSRLKLFPEKLKSRWTGPYRVTQVFPHGAVQITNEDKGNTFKVNGHRLKPYMETPFDIAAESLTLKEPVI</sequence>
<keyword evidence="6" id="KW-0695">RNA-directed DNA polymerase</keyword>
<dbReference type="Pfam" id="PF17917">
    <property type="entry name" value="RT_RNaseH"/>
    <property type="match status" value="1"/>
</dbReference>
<dbReference type="Pfam" id="PF00665">
    <property type="entry name" value="rve"/>
    <property type="match status" value="1"/>
</dbReference>
<dbReference type="AlphaFoldDB" id="A0AAD4V394"/>
<dbReference type="CDD" id="cd09274">
    <property type="entry name" value="RNase_HI_RT_Ty3"/>
    <property type="match status" value="1"/>
</dbReference>
<dbReference type="InterPro" id="IPR036397">
    <property type="entry name" value="RNaseH_sf"/>
</dbReference>
<evidence type="ECO:0000256" key="6">
    <source>
        <dbReference type="ARBA" id="ARBA00022918"/>
    </source>
</evidence>
<dbReference type="GO" id="GO:0015074">
    <property type="term" value="P:DNA integration"/>
    <property type="evidence" value="ECO:0007669"/>
    <property type="project" value="InterPro"/>
</dbReference>
<keyword evidence="9" id="KW-1185">Reference proteome</keyword>
<evidence type="ECO:0000313" key="9">
    <source>
        <dbReference type="Proteomes" id="UP001054821"/>
    </source>
</evidence>
<organism evidence="8 9">
    <name type="scientific">Prunus dulcis</name>
    <name type="common">Almond</name>
    <name type="synonym">Amygdalus dulcis</name>
    <dbReference type="NCBI Taxonomy" id="3755"/>
    <lineage>
        <taxon>Eukaryota</taxon>
        <taxon>Viridiplantae</taxon>
        <taxon>Streptophyta</taxon>
        <taxon>Embryophyta</taxon>
        <taxon>Tracheophyta</taxon>
        <taxon>Spermatophyta</taxon>
        <taxon>Magnoliopsida</taxon>
        <taxon>eudicotyledons</taxon>
        <taxon>Gunneridae</taxon>
        <taxon>Pentapetalae</taxon>
        <taxon>rosids</taxon>
        <taxon>fabids</taxon>
        <taxon>Rosales</taxon>
        <taxon>Rosaceae</taxon>
        <taxon>Amygdaloideae</taxon>
        <taxon>Amygdaleae</taxon>
        <taxon>Prunus</taxon>
    </lineage>
</organism>
<keyword evidence="1" id="KW-0808">Transferase</keyword>
<feature type="domain" description="Integrase catalytic" evidence="7">
    <location>
        <begin position="229"/>
        <end position="396"/>
    </location>
</feature>
<dbReference type="FunFam" id="3.10.20.370:FF:000001">
    <property type="entry name" value="Retrovirus-related Pol polyprotein from transposon 17.6-like protein"/>
    <property type="match status" value="1"/>
</dbReference>
<dbReference type="InterPro" id="IPR041373">
    <property type="entry name" value="RT_RNaseH"/>
</dbReference>
<dbReference type="Gene3D" id="3.10.20.370">
    <property type="match status" value="1"/>
</dbReference>
<evidence type="ECO:0000256" key="4">
    <source>
        <dbReference type="ARBA" id="ARBA00022759"/>
    </source>
</evidence>
<evidence type="ECO:0000256" key="2">
    <source>
        <dbReference type="ARBA" id="ARBA00022695"/>
    </source>
</evidence>
<dbReference type="InterPro" id="IPR012337">
    <property type="entry name" value="RNaseH-like_sf"/>
</dbReference>
<keyword evidence="5" id="KW-0378">Hydrolase</keyword>
<keyword evidence="2" id="KW-0548">Nucleotidyltransferase</keyword>
<reference evidence="8 9" key="1">
    <citation type="journal article" date="2022" name="G3 (Bethesda)">
        <title>Whole-genome sequence and methylome profiling of the almond [Prunus dulcis (Mill.) D.A. Webb] cultivar 'Nonpareil'.</title>
        <authorList>
            <person name="D'Amico-Willman K.M."/>
            <person name="Ouma W.Z."/>
            <person name="Meulia T."/>
            <person name="Sideli G.M."/>
            <person name="Gradziel T.M."/>
            <person name="Fresnedo-Ramirez J."/>
        </authorList>
    </citation>
    <scope>NUCLEOTIDE SEQUENCE [LARGE SCALE GENOMIC DNA]</scope>
    <source>
        <strain evidence="8">Clone GOH B32 T37-40</strain>
    </source>
</reference>
<gene>
    <name evidence="8" type="ORF">L3X38_037382</name>
</gene>
<dbReference type="GO" id="GO:0003676">
    <property type="term" value="F:nucleic acid binding"/>
    <property type="evidence" value="ECO:0007669"/>
    <property type="project" value="InterPro"/>
</dbReference>
<dbReference type="PROSITE" id="PS50994">
    <property type="entry name" value="INTEGRASE"/>
    <property type="match status" value="1"/>
</dbReference>
<dbReference type="InterPro" id="IPR043502">
    <property type="entry name" value="DNA/RNA_pol_sf"/>
</dbReference>
<keyword evidence="4" id="KW-0255">Endonuclease</keyword>
<dbReference type="InterPro" id="IPR041588">
    <property type="entry name" value="Integrase_H2C2"/>
</dbReference>
<dbReference type="PANTHER" id="PTHR37984">
    <property type="entry name" value="PROTEIN CBG26694"/>
    <property type="match status" value="1"/>
</dbReference>
<dbReference type="SUPFAM" id="SSF56672">
    <property type="entry name" value="DNA/RNA polymerases"/>
    <property type="match status" value="1"/>
</dbReference>
<proteinExistence type="predicted"/>
<dbReference type="SUPFAM" id="SSF53098">
    <property type="entry name" value="Ribonuclease H-like"/>
    <property type="match status" value="1"/>
</dbReference>
<keyword evidence="3" id="KW-0540">Nuclease</keyword>